<feature type="region of interest" description="Disordered" evidence="1">
    <location>
        <begin position="15"/>
        <end position="43"/>
    </location>
</feature>
<evidence type="ECO:0000313" key="2">
    <source>
        <dbReference type="EMBL" id="MBW0575114.1"/>
    </source>
</evidence>
<accession>A0A9Q3K5Z6</accession>
<comment type="caution">
    <text evidence="2">The sequence shown here is derived from an EMBL/GenBank/DDBJ whole genome shotgun (WGS) entry which is preliminary data.</text>
</comment>
<protein>
    <submittedName>
        <fullName evidence="2">Uncharacterized protein</fullName>
    </submittedName>
</protein>
<sequence>MSQFGYCFKQLSPPFLNLTPPNPPPNSSTIDSTDSHDNSSSIATTIPDFPIDPNLGSNPVTTISPFSNMFLDSNISSPASIPPELLVTSPAMPSWVQSEILTPPLALMLAKFKINFGYHFFLFNAEINQLGVNMHLFMGTTPPTYDTFCNAHDIIMAPFWSIVLWYTYLEE</sequence>
<dbReference type="Proteomes" id="UP000765509">
    <property type="component" value="Unassembled WGS sequence"/>
</dbReference>
<reference evidence="2" key="1">
    <citation type="submission" date="2021-03" db="EMBL/GenBank/DDBJ databases">
        <title>Draft genome sequence of rust myrtle Austropuccinia psidii MF-1, a brazilian biotype.</title>
        <authorList>
            <person name="Quecine M.C."/>
            <person name="Pachon D.M.R."/>
            <person name="Bonatelli M.L."/>
            <person name="Correr F.H."/>
            <person name="Franceschini L.M."/>
            <person name="Leite T.F."/>
            <person name="Margarido G.R.A."/>
            <person name="Almeida C.A."/>
            <person name="Ferrarezi J.A."/>
            <person name="Labate C.A."/>
        </authorList>
    </citation>
    <scope>NUCLEOTIDE SEQUENCE</scope>
    <source>
        <strain evidence="2">MF-1</strain>
    </source>
</reference>
<dbReference type="AlphaFoldDB" id="A0A9Q3K5Z6"/>
<evidence type="ECO:0000256" key="1">
    <source>
        <dbReference type="SAM" id="MobiDB-lite"/>
    </source>
</evidence>
<keyword evidence="3" id="KW-1185">Reference proteome</keyword>
<proteinExistence type="predicted"/>
<organism evidence="2 3">
    <name type="scientific">Austropuccinia psidii MF-1</name>
    <dbReference type="NCBI Taxonomy" id="1389203"/>
    <lineage>
        <taxon>Eukaryota</taxon>
        <taxon>Fungi</taxon>
        <taxon>Dikarya</taxon>
        <taxon>Basidiomycota</taxon>
        <taxon>Pucciniomycotina</taxon>
        <taxon>Pucciniomycetes</taxon>
        <taxon>Pucciniales</taxon>
        <taxon>Sphaerophragmiaceae</taxon>
        <taxon>Austropuccinia</taxon>
    </lineage>
</organism>
<dbReference type="EMBL" id="AVOT02095597">
    <property type="protein sequence ID" value="MBW0575114.1"/>
    <property type="molecule type" value="Genomic_DNA"/>
</dbReference>
<evidence type="ECO:0000313" key="3">
    <source>
        <dbReference type="Proteomes" id="UP000765509"/>
    </source>
</evidence>
<gene>
    <name evidence="2" type="ORF">O181_114829</name>
</gene>
<name>A0A9Q3K5Z6_9BASI</name>